<feature type="domain" description="Aminoglycoside phosphotransferase" evidence="1">
    <location>
        <begin position="42"/>
        <end position="241"/>
    </location>
</feature>
<evidence type="ECO:0000259" key="1">
    <source>
        <dbReference type="Pfam" id="PF01636"/>
    </source>
</evidence>
<dbReference type="Pfam" id="PF01636">
    <property type="entry name" value="APH"/>
    <property type="match status" value="1"/>
</dbReference>
<evidence type="ECO:0000313" key="2">
    <source>
        <dbReference type="EMBL" id="MFD1696383.1"/>
    </source>
</evidence>
<dbReference type="Gene3D" id="3.30.200.20">
    <property type="entry name" value="Phosphorylase Kinase, domain 1"/>
    <property type="match status" value="1"/>
</dbReference>
<reference evidence="3" key="1">
    <citation type="journal article" date="2019" name="Int. J. Syst. Evol. Microbiol.">
        <title>The Global Catalogue of Microorganisms (GCM) 10K type strain sequencing project: providing services to taxonomists for standard genome sequencing and annotation.</title>
        <authorList>
            <consortium name="The Broad Institute Genomics Platform"/>
            <consortium name="The Broad Institute Genome Sequencing Center for Infectious Disease"/>
            <person name="Wu L."/>
            <person name="Ma J."/>
        </authorList>
    </citation>
    <scope>NUCLEOTIDE SEQUENCE [LARGE SCALE GENOMIC DNA]</scope>
    <source>
        <strain evidence="3">JCM 3369</strain>
    </source>
</reference>
<sequence>MPYFDDPVRDDKGAAFETCRQALADLPEVSQQMGGLIGARPLGGLTNRVFWLEAARGDFVLRLPRAASASLIDRRAERQALEVAARLGVGVPPIVCDAERGVLLLPGLKDEGPATPAQVGAVLARLHGSPEPFEAVRALPPYLDLCRDRLRGSEEALALSEPASEAASALMGLLAAEPLVPCHFDPAPGNILLVEGRALLVDFEYAAMAPAAWDLAYACLEHDYDTDAEAAFLDAYGAGSRRPPQRVVEACKVICDVISMLWALDQQARGNDADDFTGFALQRRDRALARLAAMG</sequence>
<accession>A0ABW4K074</accession>
<dbReference type="Proteomes" id="UP001597327">
    <property type="component" value="Unassembled WGS sequence"/>
</dbReference>
<evidence type="ECO:0000313" key="3">
    <source>
        <dbReference type="Proteomes" id="UP001597327"/>
    </source>
</evidence>
<dbReference type="RefSeq" id="WP_149892734.1">
    <property type="nucleotide sequence ID" value="NZ_JBHUFA010000004.1"/>
</dbReference>
<keyword evidence="3" id="KW-1185">Reference proteome</keyword>
<proteinExistence type="predicted"/>
<dbReference type="PANTHER" id="PTHR22603">
    <property type="entry name" value="CHOLINE/ETHANOALAMINE KINASE"/>
    <property type="match status" value="1"/>
</dbReference>
<dbReference type="EMBL" id="JBHUFA010000004">
    <property type="protein sequence ID" value="MFD1696383.1"/>
    <property type="molecule type" value="Genomic_DNA"/>
</dbReference>
<name>A0ABW4K074_9HYPH</name>
<dbReference type="SUPFAM" id="SSF56112">
    <property type="entry name" value="Protein kinase-like (PK-like)"/>
    <property type="match status" value="1"/>
</dbReference>
<gene>
    <name evidence="2" type="ORF">ACFSC7_12710</name>
</gene>
<dbReference type="CDD" id="cd05151">
    <property type="entry name" value="ChoK-like"/>
    <property type="match status" value="1"/>
</dbReference>
<dbReference type="Gene3D" id="3.90.1200.10">
    <property type="match status" value="1"/>
</dbReference>
<dbReference type="InterPro" id="IPR011009">
    <property type="entry name" value="Kinase-like_dom_sf"/>
</dbReference>
<dbReference type="PANTHER" id="PTHR22603:SF66">
    <property type="entry name" value="ETHANOLAMINE KINASE"/>
    <property type="match status" value="1"/>
</dbReference>
<dbReference type="InterPro" id="IPR002575">
    <property type="entry name" value="Aminoglycoside_PTrfase"/>
</dbReference>
<protein>
    <submittedName>
        <fullName evidence="2">Phosphotransferase</fullName>
    </submittedName>
</protein>
<organism evidence="2 3">
    <name type="scientific">Roseibium aestuarii</name>
    <dbReference type="NCBI Taxonomy" id="2600299"/>
    <lineage>
        <taxon>Bacteria</taxon>
        <taxon>Pseudomonadati</taxon>
        <taxon>Pseudomonadota</taxon>
        <taxon>Alphaproteobacteria</taxon>
        <taxon>Hyphomicrobiales</taxon>
        <taxon>Stappiaceae</taxon>
        <taxon>Roseibium</taxon>
    </lineage>
</organism>
<comment type="caution">
    <text evidence="2">The sequence shown here is derived from an EMBL/GenBank/DDBJ whole genome shotgun (WGS) entry which is preliminary data.</text>
</comment>